<protein>
    <submittedName>
        <fullName evidence="1">Uncharacterized protein</fullName>
    </submittedName>
</protein>
<name>A0A385IRK5_9CAUD</name>
<gene>
    <name evidence="1" type="ORF">susfortuna_gp27</name>
</gene>
<organism evidence="1 2">
    <name type="scientific">Clostridium phage susfortuna</name>
    <dbReference type="NCBI Taxonomy" id="2316154"/>
    <lineage>
        <taxon>Viruses</taxon>
        <taxon>Duplodnaviria</taxon>
        <taxon>Heunggongvirae</taxon>
        <taxon>Uroviricota</taxon>
        <taxon>Caudoviricetes</taxon>
        <taxon>Guelinviridae</taxon>
        <taxon>Susfortunavirus</taxon>
        <taxon>Susfortunavirus susfortuna</taxon>
    </lineage>
</organism>
<sequence>MFKRLFCNHELIRFAFVIRDGKMYKLSECVHCGKRRIEVIVK</sequence>
<evidence type="ECO:0000313" key="1">
    <source>
        <dbReference type="EMBL" id="AXY86167.1"/>
    </source>
</evidence>
<accession>A0A385IRK5</accession>
<dbReference type="EMBL" id="MH393889">
    <property type="protein sequence ID" value="AXY86167.1"/>
    <property type="molecule type" value="Genomic_DNA"/>
</dbReference>
<reference evidence="2" key="1">
    <citation type="submission" date="2018-05" db="EMBL/GenBank/DDBJ databases">
        <title>Novel Clostridium perfringens phage susfortuna.</title>
        <authorList>
            <person name="Kot W."/>
            <person name="Ploeger M."/>
            <person name="Pedersen J."/>
            <person name="Hansen L.H."/>
        </authorList>
    </citation>
    <scope>NUCLEOTIDE SEQUENCE [LARGE SCALE GENOMIC DNA]</scope>
</reference>
<dbReference type="Proteomes" id="UP000262963">
    <property type="component" value="Segment"/>
</dbReference>
<evidence type="ECO:0000313" key="2">
    <source>
        <dbReference type="Proteomes" id="UP000262963"/>
    </source>
</evidence>
<keyword evidence="2" id="KW-1185">Reference proteome</keyword>
<proteinExistence type="predicted"/>